<sequence>MGMRSGLELHFHCSLQLTAGYACFTLYLPRFHALFSRYNKETHHHGRWRLKFFLHMHDYYSSRKKELLLTRNRGLC</sequence>
<dbReference type="Proteomes" id="UP000015106">
    <property type="component" value="Chromosome 3"/>
</dbReference>
<reference evidence="1" key="3">
    <citation type="submission" date="2022-06" db="UniProtKB">
        <authorList>
            <consortium name="EnsemblPlants"/>
        </authorList>
    </citation>
    <scope>IDENTIFICATION</scope>
</reference>
<reference evidence="2" key="1">
    <citation type="journal article" date="2013" name="Nature">
        <title>Draft genome of the wheat A-genome progenitor Triticum urartu.</title>
        <authorList>
            <person name="Ling H.Q."/>
            <person name="Zhao S."/>
            <person name="Liu D."/>
            <person name="Wang J."/>
            <person name="Sun H."/>
            <person name="Zhang C."/>
            <person name="Fan H."/>
            <person name="Li D."/>
            <person name="Dong L."/>
            <person name="Tao Y."/>
            <person name="Gao C."/>
            <person name="Wu H."/>
            <person name="Li Y."/>
            <person name="Cui Y."/>
            <person name="Guo X."/>
            <person name="Zheng S."/>
            <person name="Wang B."/>
            <person name="Yu K."/>
            <person name="Liang Q."/>
            <person name="Yang W."/>
            <person name="Lou X."/>
            <person name="Chen J."/>
            <person name="Feng M."/>
            <person name="Jian J."/>
            <person name="Zhang X."/>
            <person name="Luo G."/>
            <person name="Jiang Y."/>
            <person name="Liu J."/>
            <person name="Wang Z."/>
            <person name="Sha Y."/>
            <person name="Zhang B."/>
            <person name="Wu H."/>
            <person name="Tang D."/>
            <person name="Shen Q."/>
            <person name="Xue P."/>
            <person name="Zou S."/>
            <person name="Wang X."/>
            <person name="Liu X."/>
            <person name="Wang F."/>
            <person name="Yang Y."/>
            <person name="An X."/>
            <person name="Dong Z."/>
            <person name="Zhang K."/>
            <person name="Zhang X."/>
            <person name="Luo M.C."/>
            <person name="Dvorak J."/>
            <person name="Tong Y."/>
            <person name="Wang J."/>
            <person name="Yang H."/>
            <person name="Li Z."/>
            <person name="Wang D."/>
            <person name="Zhang A."/>
            <person name="Wang J."/>
        </authorList>
    </citation>
    <scope>NUCLEOTIDE SEQUENCE</scope>
    <source>
        <strain evidence="2">cv. G1812</strain>
    </source>
</reference>
<dbReference type="Gramene" id="TuG1812G0300004399.01.T03">
    <property type="protein sequence ID" value="TuG1812G0300004399.01.T03"/>
    <property type="gene ID" value="TuG1812G0300004399.01"/>
</dbReference>
<dbReference type="EnsemblPlants" id="TuG1812G0300004399.01.T02">
    <property type="protein sequence ID" value="TuG1812G0300004399.01.T02"/>
    <property type="gene ID" value="TuG1812G0300004399.01"/>
</dbReference>
<protein>
    <submittedName>
        <fullName evidence="1">Uncharacterized protein</fullName>
    </submittedName>
</protein>
<evidence type="ECO:0000313" key="1">
    <source>
        <dbReference type="EnsemblPlants" id="TuG1812G0300004399.01.T02"/>
    </source>
</evidence>
<dbReference type="EnsemblPlants" id="TuG1812G0300004399.01.T03">
    <property type="protein sequence ID" value="TuG1812G0300004399.01.T03"/>
    <property type="gene ID" value="TuG1812G0300004399.01"/>
</dbReference>
<organism evidence="1 2">
    <name type="scientific">Triticum urartu</name>
    <name type="common">Red wild einkorn</name>
    <name type="synonym">Crithodium urartu</name>
    <dbReference type="NCBI Taxonomy" id="4572"/>
    <lineage>
        <taxon>Eukaryota</taxon>
        <taxon>Viridiplantae</taxon>
        <taxon>Streptophyta</taxon>
        <taxon>Embryophyta</taxon>
        <taxon>Tracheophyta</taxon>
        <taxon>Spermatophyta</taxon>
        <taxon>Magnoliopsida</taxon>
        <taxon>Liliopsida</taxon>
        <taxon>Poales</taxon>
        <taxon>Poaceae</taxon>
        <taxon>BOP clade</taxon>
        <taxon>Pooideae</taxon>
        <taxon>Triticodae</taxon>
        <taxon>Triticeae</taxon>
        <taxon>Triticinae</taxon>
        <taxon>Triticum</taxon>
    </lineage>
</organism>
<evidence type="ECO:0000313" key="2">
    <source>
        <dbReference type="Proteomes" id="UP000015106"/>
    </source>
</evidence>
<proteinExistence type="predicted"/>
<name>A0A8R7TZ18_TRIUA</name>
<accession>A0A8R7TZ18</accession>
<dbReference type="PROSITE" id="PS51257">
    <property type="entry name" value="PROKAR_LIPOPROTEIN"/>
    <property type="match status" value="1"/>
</dbReference>
<dbReference type="Gramene" id="TuG1812G0300004399.01.T02">
    <property type="protein sequence ID" value="TuG1812G0300004399.01.T02"/>
    <property type="gene ID" value="TuG1812G0300004399.01"/>
</dbReference>
<dbReference type="AlphaFoldDB" id="A0A8R7TZ18"/>
<reference evidence="1" key="2">
    <citation type="submission" date="2018-03" db="EMBL/GenBank/DDBJ databases">
        <title>The Triticum urartu genome reveals the dynamic nature of wheat genome evolution.</title>
        <authorList>
            <person name="Ling H."/>
            <person name="Ma B."/>
            <person name="Shi X."/>
            <person name="Liu H."/>
            <person name="Dong L."/>
            <person name="Sun H."/>
            <person name="Cao Y."/>
            <person name="Gao Q."/>
            <person name="Zheng S."/>
            <person name="Li Y."/>
            <person name="Yu Y."/>
            <person name="Du H."/>
            <person name="Qi M."/>
            <person name="Li Y."/>
            <person name="Yu H."/>
            <person name="Cui Y."/>
            <person name="Wang N."/>
            <person name="Chen C."/>
            <person name="Wu H."/>
            <person name="Zhao Y."/>
            <person name="Zhang J."/>
            <person name="Li Y."/>
            <person name="Zhou W."/>
            <person name="Zhang B."/>
            <person name="Hu W."/>
            <person name="Eijk M."/>
            <person name="Tang J."/>
            <person name="Witsenboer H."/>
            <person name="Zhao S."/>
            <person name="Li Z."/>
            <person name="Zhang A."/>
            <person name="Wang D."/>
            <person name="Liang C."/>
        </authorList>
    </citation>
    <scope>NUCLEOTIDE SEQUENCE [LARGE SCALE GENOMIC DNA]</scope>
    <source>
        <strain evidence="1">cv. G1812</strain>
    </source>
</reference>
<keyword evidence="2" id="KW-1185">Reference proteome</keyword>